<gene>
    <name evidence="3" type="ORF">SAMN02745724_03823</name>
</gene>
<dbReference type="Pfam" id="PF03969">
    <property type="entry name" value="AFG1_ATPase"/>
    <property type="match status" value="2"/>
</dbReference>
<dbReference type="STRING" id="1123010.SAMN02745724_03823"/>
<evidence type="ECO:0000313" key="4">
    <source>
        <dbReference type="Proteomes" id="UP000198862"/>
    </source>
</evidence>
<organism evidence="3 4">
    <name type="scientific">Pseudoalteromonas denitrificans DSM 6059</name>
    <dbReference type="NCBI Taxonomy" id="1123010"/>
    <lineage>
        <taxon>Bacteria</taxon>
        <taxon>Pseudomonadati</taxon>
        <taxon>Pseudomonadota</taxon>
        <taxon>Gammaproteobacteria</taxon>
        <taxon>Alteromonadales</taxon>
        <taxon>Pseudoalteromonadaceae</taxon>
        <taxon>Pseudoalteromonas</taxon>
    </lineage>
</organism>
<dbReference type="GO" id="GO:0005524">
    <property type="term" value="F:ATP binding"/>
    <property type="evidence" value="ECO:0007669"/>
    <property type="project" value="UniProtKB-KW"/>
</dbReference>
<sequence length="369" mass="42412">MALSPQKIYQDKVKQTNFVADAQQIIAVKKLENLYQNLKKTELKQPKGIYLWGDVGRGKTFLMDLFFDSLTDDKKLRLHFHHFMAKIHTELHVASGHKNPLKIIAKKLSKQCRVLCFDEFFVSDIGDAMILGRLFEALFEQGITLVATSNIPINRLYENGLQRQQFLPTIDLLNQYTDELHLNGVQDHRLHHLNFAQTYFLSTEDLTAVFNKARNEKTVLKNNIRILGREIETVAHVNDTAWFTFDAVCNGPRSQLDYIELAKKYKNIFLSEVPKLGGQCRSWIKARGTEDGVEATITGERQLSYATQDDAARRFISLIDELYDQNTNVYICAEVPLNELYGGGALSFEFKRTFSRLSQMQSIEYLNQS</sequence>
<dbReference type="InterPro" id="IPR005654">
    <property type="entry name" value="ATPase_AFG1-like"/>
</dbReference>
<dbReference type="GO" id="GO:0051301">
    <property type="term" value="P:cell division"/>
    <property type="evidence" value="ECO:0007669"/>
    <property type="project" value="UniProtKB-KW"/>
</dbReference>
<name>A0A1I1QNG1_9GAMM</name>
<dbReference type="PANTHER" id="PTHR12169">
    <property type="entry name" value="ATPASE N2B"/>
    <property type="match status" value="1"/>
</dbReference>
<protein>
    <submittedName>
        <fullName evidence="3">Cell division protein ZapE</fullName>
    </submittedName>
</protein>
<proteinExistence type="predicted"/>
<keyword evidence="2" id="KW-0067">ATP-binding</keyword>
<keyword evidence="4" id="KW-1185">Reference proteome</keyword>
<dbReference type="AlphaFoldDB" id="A0A1I1QNG1"/>
<dbReference type="Gene3D" id="3.40.50.300">
    <property type="entry name" value="P-loop containing nucleotide triphosphate hydrolases"/>
    <property type="match status" value="1"/>
</dbReference>
<keyword evidence="3" id="KW-0131">Cell cycle</keyword>
<dbReference type="InterPro" id="IPR027417">
    <property type="entry name" value="P-loop_NTPase"/>
</dbReference>
<dbReference type="SUPFAM" id="SSF52540">
    <property type="entry name" value="P-loop containing nucleoside triphosphate hydrolases"/>
    <property type="match status" value="1"/>
</dbReference>
<dbReference type="GO" id="GO:0005737">
    <property type="term" value="C:cytoplasm"/>
    <property type="evidence" value="ECO:0007669"/>
    <property type="project" value="TreeGrafter"/>
</dbReference>
<dbReference type="GO" id="GO:0016887">
    <property type="term" value="F:ATP hydrolysis activity"/>
    <property type="evidence" value="ECO:0007669"/>
    <property type="project" value="InterPro"/>
</dbReference>
<evidence type="ECO:0000256" key="2">
    <source>
        <dbReference type="ARBA" id="ARBA00022840"/>
    </source>
</evidence>
<dbReference type="PANTHER" id="PTHR12169:SF6">
    <property type="entry name" value="AFG1-LIKE ATPASE"/>
    <property type="match status" value="1"/>
</dbReference>
<evidence type="ECO:0000256" key="1">
    <source>
        <dbReference type="ARBA" id="ARBA00022741"/>
    </source>
</evidence>
<dbReference type="Proteomes" id="UP000198862">
    <property type="component" value="Unassembled WGS sequence"/>
</dbReference>
<keyword evidence="1" id="KW-0547">Nucleotide-binding</keyword>
<dbReference type="EMBL" id="FOLO01000040">
    <property type="protein sequence ID" value="SFD19600.1"/>
    <property type="molecule type" value="Genomic_DNA"/>
</dbReference>
<dbReference type="RefSeq" id="WP_091988322.1">
    <property type="nucleotide sequence ID" value="NZ_FOLO01000040.1"/>
</dbReference>
<accession>A0A1I1QNG1</accession>
<evidence type="ECO:0000313" key="3">
    <source>
        <dbReference type="EMBL" id="SFD19600.1"/>
    </source>
</evidence>
<reference evidence="3 4" key="1">
    <citation type="submission" date="2016-10" db="EMBL/GenBank/DDBJ databases">
        <authorList>
            <person name="de Groot N.N."/>
        </authorList>
    </citation>
    <scope>NUCLEOTIDE SEQUENCE [LARGE SCALE GENOMIC DNA]</scope>
    <source>
        <strain evidence="3 4">DSM 6059</strain>
    </source>
</reference>
<keyword evidence="3" id="KW-0132">Cell division</keyword>
<dbReference type="NCBIfam" id="NF040713">
    <property type="entry name" value="ZapE"/>
    <property type="match status" value="1"/>
</dbReference>
<dbReference type="OrthoDB" id="9774491at2"/>
<dbReference type="GO" id="GO:0032153">
    <property type="term" value="C:cell division site"/>
    <property type="evidence" value="ECO:0007669"/>
    <property type="project" value="TreeGrafter"/>
</dbReference>